<keyword evidence="5" id="KW-1185">Reference proteome</keyword>
<dbReference type="Pfam" id="PF13439">
    <property type="entry name" value="Glyco_transf_4"/>
    <property type="match status" value="1"/>
</dbReference>
<sequence>MNVFIDASPLGIGFYHPEAKTGVSRVVEELVRGLWRSGDVHLSLAAPSYVSETQRYAHYTFGRSGPRLVNDSADRRWAALENTLLRSLSPGSKPSKAIRAGLSQFRQTLRIKPGPLPVGKWAPGTIYHSPFFPIPKEVAQARHIRKVVTIHDLIPIQRPEWFRDGEQTVRQVIASLTPHTHVVCVSEATRTDFLSHTGFDPQRVSTIPLAASRELFYPVTDPDRISAVQQRFGIKGGSYLLSLATFEPRKNIDHLIRSFARLVESRSIPDDFNLVLVGTKGWKFDQIMAEINRTDHLQSRIILTGFVPDEDLAPLYSGALAFVYPSLYEGFGLPPLEAMQCGLPVITSNQSSLPEVVGDAALLVPPTDSDALCQALQTLINSSVVRAELAQKALERAASFSWDRFIREHIELYRTISDKR</sequence>
<evidence type="ECO:0000313" key="5">
    <source>
        <dbReference type="Proteomes" id="UP000488299"/>
    </source>
</evidence>
<dbReference type="GO" id="GO:0009103">
    <property type="term" value="P:lipopolysaccharide biosynthetic process"/>
    <property type="evidence" value="ECO:0007669"/>
    <property type="project" value="TreeGrafter"/>
</dbReference>
<reference evidence="4 5" key="1">
    <citation type="submission" date="2019-10" db="EMBL/GenBank/DDBJ databases">
        <title>Rudanella paleaurantiibacter sp. nov., isolated from sludge.</title>
        <authorList>
            <person name="Xu S.Q."/>
        </authorList>
    </citation>
    <scope>NUCLEOTIDE SEQUENCE [LARGE SCALE GENOMIC DNA]</scope>
    <source>
        <strain evidence="4 5">HX-22-17</strain>
    </source>
</reference>
<proteinExistence type="predicted"/>
<feature type="domain" description="Glycosyltransferase subfamily 4-like N-terminal" evidence="3">
    <location>
        <begin position="127"/>
        <end position="208"/>
    </location>
</feature>
<dbReference type="FunFam" id="3.40.50.2000:FF:000119">
    <property type="entry name" value="Glycosyl transferase group 1"/>
    <property type="match status" value="1"/>
</dbReference>
<keyword evidence="1 4" id="KW-0808">Transferase</keyword>
<gene>
    <name evidence="4" type="ORF">F5984_08900</name>
</gene>
<dbReference type="SUPFAM" id="SSF53756">
    <property type="entry name" value="UDP-Glycosyltransferase/glycogen phosphorylase"/>
    <property type="match status" value="1"/>
</dbReference>
<dbReference type="AlphaFoldDB" id="A0A7J5U087"/>
<evidence type="ECO:0000313" key="4">
    <source>
        <dbReference type="EMBL" id="KAB7730941.1"/>
    </source>
</evidence>
<dbReference type="Gene3D" id="3.40.50.2000">
    <property type="entry name" value="Glycogen Phosphorylase B"/>
    <property type="match status" value="2"/>
</dbReference>
<dbReference type="RefSeq" id="WP_152123931.1">
    <property type="nucleotide sequence ID" value="NZ_WELI01000003.1"/>
</dbReference>
<feature type="domain" description="Glycosyl transferase family 1" evidence="2">
    <location>
        <begin position="235"/>
        <end position="393"/>
    </location>
</feature>
<evidence type="ECO:0000256" key="1">
    <source>
        <dbReference type="ARBA" id="ARBA00022679"/>
    </source>
</evidence>
<comment type="caution">
    <text evidence="4">The sequence shown here is derived from an EMBL/GenBank/DDBJ whole genome shotgun (WGS) entry which is preliminary data.</text>
</comment>
<organism evidence="4 5">
    <name type="scientific">Rudanella paleaurantiibacter</name>
    <dbReference type="NCBI Taxonomy" id="2614655"/>
    <lineage>
        <taxon>Bacteria</taxon>
        <taxon>Pseudomonadati</taxon>
        <taxon>Bacteroidota</taxon>
        <taxon>Cytophagia</taxon>
        <taxon>Cytophagales</taxon>
        <taxon>Cytophagaceae</taxon>
        <taxon>Rudanella</taxon>
    </lineage>
</organism>
<dbReference type="GO" id="GO:0016757">
    <property type="term" value="F:glycosyltransferase activity"/>
    <property type="evidence" value="ECO:0007669"/>
    <property type="project" value="InterPro"/>
</dbReference>
<dbReference type="PANTHER" id="PTHR46401">
    <property type="entry name" value="GLYCOSYLTRANSFERASE WBBK-RELATED"/>
    <property type="match status" value="1"/>
</dbReference>
<dbReference type="PANTHER" id="PTHR46401:SF2">
    <property type="entry name" value="GLYCOSYLTRANSFERASE WBBK-RELATED"/>
    <property type="match status" value="1"/>
</dbReference>
<dbReference type="Pfam" id="PF00534">
    <property type="entry name" value="Glycos_transf_1"/>
    <property type="match status" value="1"/>
</dbReference>
<name>A0A7J5U087_9BACT</name>
<dbReference type="InterPro" id="IPR001296">
    <property type="entry name" value="Glyco_trans_1"/>
</dbReference>
<evidence type="ECO:0000259" key="3">
    <source>
        <dbReference type="Pfam" id="PF13439"/>
    </source>
</evidence>
<evidence type="ECO:0000259" key="2">
    <source>
        <dbReference type="Pfam" id="PF00534"/>
    </source>
</evidence>
<accession>A0A7J5U087</accession>
<protein>
    <submittedName>
        <fullName evidence="4">Glycosyltransferase</fullName>
    </submittedName>
</protein>
<dbReference type="InterPro" id="IPR028098">
    <property type="entry name" value="Glyco_trans_4-like_N"/>
</dbReference>
<dbReference type="CDD" id="cd03809">
    <property type="entry name" value="GT4_MtfB-like"/>
    <property type="match status" value="1"/>
</dbReference>
<dbReference type="EMBL" id="WELI01000003">
    <property type="protein sequence ID" value="KAB7730941.1"/>
    <property type="molecule type" value="Genomic_DNA"/>
</dbReference>
<dbReference type="Proteomes" id="UP000488299">
    <property type="component" value="Unassembled WGS sequence"/>
</dbReference>